<feature type="transmembrane region" description="Helical" evidence="2">
    <location>
        <begin position="365"/>
        <end position="387"/>
    </location>
</feature>
<dbReference type="Proteomes" id="UP000220797">
    <property type="component" value="Unassembled WGS sequence"/>
</dbReference>
<feature type="compositionally biased region" description="Basic and acidic residues" evidence="1">
    <location>
        <begin position="270"/>
        <end position="281"/>
    </location>
</feature>
<dbReference type="RefSeq" id="XP_028527131.1">
    <property type="nucleotide sequence ID" value="XM_028670372.1"/>
</dbReference>
<accession>A0A1J1GPU0</accession>
<evidence type="ECO:0000256" key="1">
    <source>
        <dbReference type="SAM" id="MobiDB-lite"/>
    </source>
</evidence>
<feature type="transmembrane region" description="Helical" evidence="2">
    <location>
        <begin position="464"/>
        <end position="486"/>
    </location>
</feature>
<dbReference type="EMBL" id="CVMV01000022">
    <property type="protein sequence ID" value="CRG94310.1"/>
    <property type="molecule type" value="Genomic_DNA"/>
</dbReference>
<keyword evidence="2" id="KW-0812">Transmembrane</keyword>
<sequence length="529" mass="62910">MNNNSTYNNSIYEKLSNYSNSYTENNDVNSNNDKVKLSVLCRNNTALKDGKMKTEDVFIKNVDNIFELNILNNVNIERSSSDICNYIKTSRINNIIFDDKHKKDEIIDKNIKENRYKKKCLNNYSSSEISHRNMYNHYLFNKSYTYLKSKYVKEKSFDLEKIEKNKVTIHNMVDFKNEINVKNINKHTCKNTCDLRTKKKRISKEKLNAEKSSSEEKDNYLKSNISHNDDYGYNNHVSGLSLYENKNYDSFVEYISESSNNSLNRTEYVSLEKNEPSESKKYTNNSEKNNNSPQDSMKCCGERYSKGNKCTINDNSELMEVDLLINSEKKSHNRRKLIFYNYDDKKKFTEFLMAEIKIETKMYKLILFIFILILLLLSKNISNYIVITRKCYNIYENPIKSIRRILKFIFIALKICYKFCCPLYFYLISFLFIIVLRIFVILNIPIIFLLLYAKFVLRNEESTARLYFIFLFNIYKYFVFQFSYFFKNFTEQIFLSDSLTFISRSVGLAISCMCKVLQKLYNHIIHIFS</sequence>
<protein>
    <submittedName>
        <fullName evidence="3">Uncharacterized protein</fullName>
    </submittedName>
</protein>
<feature type="compositionally biased region" description="Polar residues" evidence="1">
    <location>
        <begin position="282"/>
        <end position="295"/>
    </location>
</feature>
<dbReference type="GeneID" id="39732544"/>
<feature type="region of interest" description="Disordered" evidence="1">
    <location>
        <begin position="269"/>
        <end position="298"/>
    </location>
</feature>
<feature type="transmembrane region" description="Helical" evidence="2">
    <location>
        <begin position="431"/>
        <end position="452"/>
    </location>
</feature>
<keyword evidence="4" id="KW-1185">Reference proteome</keyword>
<proteinExistence type="predicted"/>
<gene>
    <name evidence="3" type="ORF">PGAL8A_00401400</name>
</gene>
<evidence type="ECO:0000313" key="4">
    <source>
        <dbReference type="Proteomes" id="UP000220797"/>
    </source>
</evidence>
<organism evidence="3 4">
    <name type="scientific">Plasmodium gallinaceum</name>
    <dbReference type="NCBI Taxonomy" id="5849"/>
    <lineage>
        <taxon>Eukaryota</taxon>
        <taxon>Sar</taxon>
        <taxon>Alveolata</taxon>
        <taxon>Apicomplexa</taxon>
        <taxon>Aconoidasida</taxon>
        <taxon>Haemosporida</taxon>
        <taxon>Plasmodiidae</taxon>
        <taxon>Plasmodium</taxon>
        <taxon>Plasmodium (Haemamoeba)</taxon>
    </lineage>
</organism>
<keyword evidence="2" id="KW-1133">Transmembrane helix</keyword>
<reference evidence="3" key="1">
    <citation type="submission" date="2015-04" db="EMBL/GenBank/DDBJ databases">
        <authorList>
            <consortium name="Pathogen Informatics"/>
        </authorList>
    </citation>
    <scope>NUCLEOTIDE SEQUENCE [LARGE SCALE GENOMIC DNA]</scope>
    <source>
        <strain evidence="3">8A</strain>
    </source>
</reference>
<dbReference type="OrthoDB" id="378770at2759"/>
<dbReference type="OMA" id="LYNSEYD"/>
<dbReference type="VEuPathDB" id="PlasmoDB:PGAL8A_00401400"/>
<keyword evidence="2" id="KW-0472">Membrane</keyword>
<comment type="caution">
    <text evidence="3">The sequence shown here is derived from an EMBL/GenBank/DDBJ whole genome shotgun (WGS) entry which is preliminary data.</text>
</comment>
<name>A0A1J1GPU0_PLAGA</name>
<feature type="transmembrane region" description="Helical" evidence="2">
    <location>
        <begin position="408"/>
        <end position="425"/>
    </location>
</feature>
<feature type="compositionally biased region" description="Basic and acidic residues" evidence="1">
    <location>
        <begin position="204"/>
        <end position="220"/>
    </location>
</feature>
<feature type="region of interest" description="Disordered" evidence="1">
    <location>
        <begin position="204"/>
        <end position="228"/>
    </location>
</feature>
<evidence type="ECO:0000256" key="2">
    <source>
        <dbReference type="SAM" id="Phobius"/>
    </source>
</evidence>
<evidence type="ECO:0000313" key="3">
    <source>
        <dbReference type="EMBL" id="CRG94310.1"/>
    </source>
</evidence>
<dbReference type="AlphaFoldDB" id="A0A1J1GPU0"/>